<evidence type="ECO:0000313" key="3">
    <source>
        <dbReference type="Proteomes" id="UP000281915"/>
    </source>
</evidence>
<dbReference type="Pfam" id="PF13365">
    <property type="entry name" value="Trypsin_2"/>
    <property type="match status" value="1"/>
</dbReference>
<dbReference type="InterPro" id="IPR001940">
    <property type="entry name" value="Peptidase_S1C"/>
</dbReference>
<dbReference type="EMBL" id="RHHT01000045">
    <property type="protein sequence ID" value="RNB75674.1"/>
    <property type="molecule type" value="Genomic_DNA"/>
</dbReference>
<dbReference type="GO" id="GO:0004252">
    <property type="term" value="F:serine-type endopeptidase activity"/>
    <property type="evidence" value="ECO:0007669"/>
    <property type="project" value="InterPro"/>
</dbReference>
<dbReference type="Proteomes" id="UP000281915">
    <property type="component" value="Unassembled WGS sequence"/>
</dbReference>
<dbReference type="AlphaFoldDB" id="A0A3M8CJ01"/>
<dbReference type="SUPFAM" id="SSF50494">
    <property type="entry name" value="Trypsin-like serine proteases"/>
    <property type="match status" value="1"/>
</dbReference>
<proteinExistence type="predicted"/>
<evidence type="ECO:0000256" key="1">
    <source>
        <dbReference type="ARBA" id="ARBA00022825"/>
    </source>
</evidence>
<evidence type="ECO:0000313" key="2">
    <source>
        <dbReference type="EMBL" id="RNB75674.1"/>
    </source>
</evidence>
<comment type="caution">
    <text evidence="2">The sequence shown here is derived from an EMBL/GenBank/DDBJ whole genome shotgun (WGS) entry which is preliminary data.</text>
</comment>
<dbReference type="PANTHER" id="PTHR22939">
    <property type="entry name" value="SERINE PROTEASE FAMILY S1C HTRA-RELATED"/>
    <property type="match status" value="1"/>
</dbReference>
<sequence>MVLFFSTWACGSPLGLENSVTAGIISAKNRRLQVAKRMYEEIFQTDAAINPGNSGGPLINLNGEVVGLNAFIIQSSQCLGFAIGIDALKQQLDQYMFH</sequence>
<keyword evidence="1" id="KW-0645">Protease</keyword>
<keyword evidence="1" id="KW-0720">Serine protease</keyword>
<dbReference type="RefSeq" id="WP_122914639.1">
    <property type="nucleotide sequence ID" value="NZ_JBNNOX010000033.1"/>
</dbReference>
<dbReference type="PRINTS" id="PR00834">
    <property type="entry name" value="PROTEASES2C"/>
</dbReference>
<dbReference type="PANTHER" id="PTHR22939:SF129">
    <property type="entry name" value="SERINE PROTEASE HTRA2, MITOCHONDRIAL"/>
    <property type="match status" value="1"/>
</dbReference>
<reference evidence="2 3" key="1">
    <citation type="submission" date="2018-10" db="EMBL/GenBank/DDBJ databases">
        <title>Phylogenomics of Brevibacillus.</title>
        <authorList>
            <person name="Dunlap C."/>
        </authorList>
    </citation>
    <scope>NUCLEOTIDE SEQUENCE [LARGE SCALE GENOMIC DNA]</scope>
    <source>
        <strain evidence="2 3">JCM 15085</strain>
    </source>
</reference>
<protein>
    <submittedName>
        <fullName evidence="2">Trypsin</fullName>
    </submittedName>
</protein>
<name>A0A3M8CJ01_9BACL</name>
<organism evidence="2 3">
    <name type="scientific">Brevibacillus panacihumi</name>
    <dbReference type="NCBI Taxonomy" id="497735"/>
    <lineage>
        <taxon>Bacteria</taxon>
        <taxon>Bacillati</taxon>
        <taxon>Bacillota</taxon>
        <taxon>Bacilli</taxon>
        <taxon>Bacillales</taxon>
        <taxon>Paenibacillaceae</taxon>
        <taxon>Brevibacillus</taxon>
    </lineage>
</organism>
<gene>
    <name evidence="2" type="ORF">EDM58_18530</name>
</gene>
<dbReference type="Gene3D" id="2.40.10.120">
    <property type="match status" value="1"/>
</dbReference>
<accession>A0A3M8CJ01</accession>
<dbReference type="InterPro" id="IPR009003">
    <property type="entry name" value="Peptidase_S1_PA"/>
</dbReference>
<keyword evidence="1" id="KW-0378">Hydrolase</keyword>
<dbReference type="GO" id="GO:0006508">
    <property type="term" value="P:proteolysis"/>
    <property type="evidence" value="ECO:0007669"/>
    <property type="project" value="InterPro"/>
</dbReference>